<dbReference type="PANTHER" id="PTHR31123">
    <property type="entry name" value="ACCUMULATION OF DYADS PROTEIN 2-RELATED"/>
    <property type="match status" value="1"/>
</dbReference>
<keyword evidence="4 7" id="KW-1133">Transmembrane helix</keyword>
<keyword evidence="5 7" id="KW-0472">Membrane</keyword>
<evidence type="ECO:0000256" key="7">
    <source>
        <dbReference type="SAM" id="Phobius"/>
    </source>
</evidence>
<dbReference type="InterPro" id="IPR000791">
    <property type="entry name" value="Gpr1/Fun34/SatP-like"/>
</dbReference>
<dbReference type="InterPro" id="IPR051633">
    <property type="entry name" value="AceTr"/>
</dbReference>
<evidence type="ECO:0000256" key="4">
    <source>
        <dbReference type="ARBA" id="ARBA00022989"/>
    </source>
</evidence>
<evidence type="ECO:0000256" key="6">
    <source>
        <dbReference type="SAM" id="MobiDB-lite"/>
    </source>
</evidence>
<accession>A0A7S0UPD2</accession>
<name>A0A7S0UPD2_9CHLO</name>
<comment type="subcellular location">
    <subcellularLocation>
        <location evidence="1">Membrane</location>
        <topology evidence="1">Multi-pass membrane protein</topology>
    </subcellularLocation>
</comment>
<comment type="similarity">
    <text evidence="2">Belongs to the acetate uptake transporter (AceTr) (TC 2.A.96) family.</text>
</comment>
<dbReference type="GO" id="GO:0005886">
    <property type="term" value="C:plasma membrane"/>
    <property type="evidence" value="ECO:0007669"/>
    <property type="project" value="TreeGrafter"/>
</dbReference>
<dbReference type="NCBIfam" id="NF038013">
    <property type="entry name" value="AceTr_1"/>
    <property type="match status" value="1"/>
</dbReference>
<proteinExistence type="inferred from homology"/>
<organism evidence="8">
    <name type="scientific">Polytomella parva</name>
    <dbReference type="NCBI Taxonomy" id="51329"/>
    <lineage>
        <taxon>Eukaryota</taxon>
        <taxon>Viridiplantae</taxon>
        <taxon>Chlorophyta</taxon>
        <taxon>core chlorophytes</taxon>
        <taxon>Chlorophyceae</taxon>
        <taxon>CS clade</taxon>
        <taxon>Chlamydomonadales</taxon>
        <taxon>Chlamydomonadaceae</taxon>
        <taxon>Polytomella</taxon>
    </lineage>
</organism>
<feature type="compositionally biased region" description="Polar residues" evidence="6">
    <location>
        <begin position="10"/>
        <end position="20"/>
    </location>
</feature>
<evidence type="ECO:0000256" key="3">
    <source>
        <dbReference type="ARBA" id="ARBA00022692"/>
    </source>
</evidence>
<evidence type="ECO:0000256" key="5">
    <source>
        <dbReference type="ARBA" id="ARBA00023136"/>
    </source>
</evidence>
<dbReference type="PANTHER" id="PTHR31123:SF1">
    <property type="entry name" value="ACCUMULATION OF DYADS PROTEIN 2-RELATED"/>
    <property type="match status" value="1"/>
</dbReference>
<dbReference type="AlphaFoldDB" id="A0A7S0UPD2"/>
<dbReference type="GO" id="GO:0015123">
    <property type="term" value="F:acetate transmembrane transporter activity"/>
    <property type="evidence" value="ECO:0007669"/>
    <property type="project" value="TreeGrafter"/>
</dbReference>
<evidence type="ECO:0000256" key="1">
    <source>
        <dbReference type="ARBA" id="ARBA00004141"/>
    </source>
</evidence>
<gene>
    <name evidence="8" type="ORF">PPAR00522_LOCUS753</name>
</gene>
<keyword evidence="3 7" id="KW-0812">Transmembrane</keyword>
<dbReference type="Pfam" id="PF01184">
    <property type="entry name" value="Gpr1_Fun34_YaaH"/>
    <property type="match status" value="1"/>
</dbReference>
<feature type="region of interest" description="Disordered" evidence="6">
    <location>
        <begin position="1"/>
        <end position="20"/>
    </location>
</feature>
<feature type="transmembrane region" description="Helical" evidence="7">
    <location>
        <begin position="86"/>
        <end position="109"/>
    </location>
</feature>
<dbReference type="EMBL" id="HBFM01001365">
    <property type="protein sequence ID" value="CAD8764369.1"/>
    <property type="molecule type" value="Transcribed_RNA"/>
</dbReference>
<protein>
    <submittedName>
        <fullName evidence="8">Uncharacterized protein</fullName>
    </submittedName>
</protein>
<feature type="transmembrane region" description="Helical" evidence="7">
    <location>
        <begin position="59"/>
        <end position="80"/>
    </location>
</feature>
<evidence type="ECO:0000313" key="8">
    <source>
        <dbReference type="EMBL" id="CAD8764369.1"/>
    </source>
</evidence>
<evidence type="ECO:0000256" key="2">
    <source>
        <dbReference type="ARBA" id="ARBA00005587"/>
    </source>
</evidence>
<reference evidence="8" key="1">
    <citation type="submission" date="2021-01" db="EMBL/GenBank/DDBJ databases">
        <authorList>
            <person name="Corre E."/>
            <person name="Pelletier E."/>
            <person name="Niang G."/>
            <person name="Scheremetjew M."/>
            <person name="Finn R."/>
            <person name="Kale V."/>
            <person name="Holt S."/>
            <person name="Cochrane G."/>
            <person name="Meng A."/>
            <person name="Brown T."/>
            <person name="Cohen L."/>
        </authorList>
    </citation>
    <scope>NUCLEOTIDE SEQUENCE</scope>
    <source>
        <strain evidence="8">SAG 63-3</strain>
    </source>
</reference>
<feature type="transmembrane region" description="Helical" evidence="7">
    <location>
        <begin position="154"/>
        <end position="173"/>
    </location>
</feature>
<feature type="transmembrane region" description="Helical" evidence="7">
    <location>
        <begin position="121"/>
        <end position="142"/>
    </location>
</feature>
<feature type="transmembrane region" description="Helical" evidence="7">
    <location>
        <begin position="180"/>
        <end position="201"/>
    </location>
</feature>
<sequence>MPTASMEVKLSSNEEVNSLQEKVSPETVVKYLGQEAMGHTPHNFHILSTPPFVLADPGALGLICFGMSACTLSFALMIWVPSSEPGFIFVPLSYALMFGGITELIAGILELIKGNTFGGTVFSAYGSFWMSLFFFNFLSWQYPEIGNAGQAKKGLALFYGLLGLLSAGFLSLACRKNFCLVIIFITLVLAFGLLAGGQYNYNVAKAGGYFVGLAGLEALYTSFASMLKSNGVNLPGIEPIELY</sequence>